<protein>
    <recommendedName>
        <fullName evidence="1">F-box domain-containing protein</fullName>
    </recommendedName>
</protein>
<dbReference type="EMBL" id="JAVHJL010000008">
    <property type="protein sequence ID" value="KAK6499119.1"/>
    <property type="molecule type" value="Genomic_DNA"/>
</dbReference>
<gene>
    <name evidence="2" type="ORF">TWF481_011690</name>
</gene>
<keyword evidence="3" id="KW-1185">Reference proteome</keyword>
<dbReference type="InterPro" id="IPR036047">
    <property type="entry name" value="F-box-like_dom_sf"/>
</dbReference>
<reference evidence="2 3" key="1">
    <citation type="submission" date="2023-08" db="EMBL/GenBank/DDBJ databases">
        <authorList>
            <person name="Palmer J.M."/>
        </authorList>
    </citation>
    <scope>NUCLEOTIDE SEQUENCE [LARGE SCALE GENOMIC DNA]</scope>
    <source>
        <strain evidence="2 3">TWF481</strain>
    </source>
</reference>
<comment type="caution">
    <text evidence="2">The sequence shown here is derived from an EMBL/GenBank/DDBJ whole genome shotgun (WGS) entry which is preliminary data.</text>
</comment>
<organism evidence="2 3">
    <name type="scientific">Arthrobotrys musiformis</name>
    <dbReference type="NCBI Taxonomy" id="47236"/>
    <lineage>
        <taxon>Eukaryota</taxon>
        <taxon>Fungi</taxon>
        <taxon>Dikarya</taxon>
        <taxon>Ascomycota</taxon>
        <taxon>Pezizomycotina</taxon>
        <taxon>Orbiliomycetes</taxon>
        <taxon>Orbiliales</taxon>
        <taxon>Orbiliaceae</taxon>
        <taxon>Arthrobotrys</taxon>
    </lineage>
</organism>
<accession>A0AAV9W525</accession>
<sequence>MVTLLTLPNELLTQICLHLLPRDAKLLASTCRALQSKLTIENNYLWFNFLATFPFLRHRRYSSHVYPLGIPWPVCAATGRFDRRVNYFAKAVSILCAQTPGCFDCFNVNKGSLREVHVGGIFYRTYCIACYELSFERISNFSITWPEIEIPESLIGRQTNTSFTTIHHNDAIFLIKEQIPRHIRSSKGRFVSVWELKLKIRKSSDEDPQDPLWSEIDPRLLDSSGMEDLIVDVASIYKTDEVFRKFLSLGDDEDLRDHLKASALDFLSSISKNLIKMMGAQRIGARSPGIGLWKLRKTLLEAEDQQHTHQTDIVEHAFKMEVYRAEMCKNYLLEIIRIDPRPKLLHNWMTHYITNRAGFEINGDCNQYRPFTCSFCREEKVEEKTETEAADGDQNGNSLDSRELRPFLALSELAFHILTRHGERFDERWVTGGGIIEPLDKGRWKPFWKTVKSLDD</sequence>
<name>A0AAV9W525_9PEZI</name>
<proteinExistence type="predicted"/>
<evidence type="ECO:0000313" key="2">
    <source>
        <dbReference type="EMBL" id="KAK6499119.1"/>
    </source>
</evidence>
<dbReference type="Proteomes" id="UP001370758">
    <property type="component" value="Unassembled WGS sequence"/>
</dbReference>
<feature type="domain" description="F-box" evidence="1">
    <location>
        <begin position="1"/>
        <end position="49"/>
    </location>
</feature>
<dbReference type="PROSITE" id="PS50181">
    <property type="entry name" value="FBOX"/>
    <property type="match status" value="1"/>
</dbReference>
<dbReference type="InterPro" id="IPR001810">
    <property type="entry name" value="F-box_dom"/>
</dbReference>
<evidence type="ECO:0000259" key="1">
    <source>
        <dbReference type="PROSITE" id="PS50181"/>
    </source>
</evidence>
<evidence type="ECO:0000313" key="3">
    <source>
        <dbReference type="Proteomes" id="UP001370758"/>
    </source>
</evidence>
<dbReference type="AlphaFoldDB" id="A0AAV9W525"/>
<dbReference type="SUPFAM" id="SSF81383">
    <property type="entry name" value="F-box domain"/>
    <property type="match status" value="1"/>
</dbReference>